<reference evidence="1 2" key="1">
    <citation type="submission" date="2019-05" db="EMBL/GenBank/DDBJ databases">
        <title>Another draft genome of Portunus trituberculatus and its Hox gene families provides insights of decapod evolution.</title>
        <authorList>
            <person name="Jeong J.-H."/>
            <person name="Song I."/>
            <person name="Kim S."/>
            <person name="Choi T."/>
            <person name="Kim D."/>
            <person name="Ryu S."/>
            <person name="Kim W."/>
        </authorList>
    </citation>
    <scope>NUCLEOTIDE SEQUENCE [LARGE SCALE GENOMIC DNA]</scope>
    <source>
        <tissue evidence="1">Muscle</tissue>
    </source>
</reference>
<dbReference type="Proteomes" id="UP000324222">
    <property type="component" value="Unassembled WGS sequence"/>
</dbReference>
<dbReference type="AlphaFoldDB" id="A0A5B7D433"/>
<organism evidence="1 2">
    <name type="scientific">Portunus trituberculatus</name>
    <name type="common">Swimming crab</name>
    <name type="synonym">Neptunus trituberculatus</name>
    <dbReference type="NCBI Taxonomy" id="210409"/>
    <lineage>
        <taxon>Eukaryota</taxon>
        <taxon>Metazoa</taxon>
        <taxon>Ecdysozoa</taxon>
        <taxon>Arthropoda</taxon>
        <taxon>Crustacea</taxon>
        <taxon>Multicrustacea</taxon>
        <taxon>Malacostraca</taxon>
        <taxon>Eumalacostraca</taxon>
        <taxon>Eucarida</taxon>
        <taxon>Decapoda</taxon>
        <taxon>Pleocyemata</taxon>
        <taxon>Brachyura</taxon>
        <taxon>Eubrachyura</taxon>
        <taxon>Portunoidea</taxon>
        <taxon>Portunidae</taxon>
        <taxon>Portuninae</taxon>
        <taxon>Portunus</taxon>
    </lineage>
</organism>
<proteinExistence type="predicted"/>
<sequence>MGDGGVVEKVVSVESGSPSIGSNPTTSCFEAMPFVKCFKITYMSP</sequence>
<keyword evidence="2" id="KW-1185">Reference proteome</keyword>
<comment type="caution">
    <text evidence="1">The sequence shown here is derived from an EMBL/GenBank/DDBJ whole genome shotgun (WGS) entry which is preliminary data.</text>
</comment>
<name>A0A5B7D433_PORTR</name>
<evidence type="ECO:0000313" key="2">
    <source>
        <dbReference type="Proteomes" id="UP000324222"/>
    </source>
</evidence>
<evidence type="ECO:0000313" key="1">
    <source>
        <dbReference type="EMBL" id="MPC15674.1"/>
    </source>
</evidence>
<protein>
    <submittedName>
        <fullName evidence="1">Uncharacterized protein</fullName>
    </submittedName>
</protein>
<gene>
    <name evidence="1" type="ORF">E2C01_008473</name>
</gene>
<dbReference type="EMBL" id="VSRR010000446">
    <property type="protein sequence ID" value="MPC15674.1"/>
    <property type="molecule type" value="Genomic_DNA"/>
</dbReference>
<accession>A0A5B7D433</accession>